<dbReference type="InterPro" id="IPR020841">
    <property type="entry name" value="PKS_Beta-ketoAc_synthase_dom"/>
</dbReference>
<dbReference type="FunFam" id="3.40.47.10:FF:000029">
    <property type="entry name" value="3-oxoacyl-[acyl-carrier-protein] synthase 1"/>
    <property type="match status" value="1"/>
</dbReference>
<evidence type="ECO:0000256" key="11">
    <source>
        <dbReference type="ARBA" id="ARBA00024006"/>
    </source>
</evidence>
<keyword evidence="7" id="KW-0276">Fatty acid metabolism</keyword>
<evidence type="ECO:0000256" key="12">
    <source>
        <dbReference type="ARBA" id="ARBA00047318"/>
    </source>
</evidence>
<dbReference type="SUPFAM" id="SSF53901">
    <property type="entry name" value="Thiolase-like"/>
    <property type="match status" value="2"/>
</dbReference>
<evidence type="ECO:0000256" key="1">
    <source>
        <dbReference type="ARBA" id="ARBA00005194"/>
    </source>
</evidence>
<dbReference type="PROSITE" id="PS52004">
    <property type="entry name" value="KS3_2"/>
    <property type="match status" value="1"/>
</dbReference>
<comment type="catalytic activity">
    <reaction evidence="13 14">
        <text>a fatty acyl-[ACP] + malonyl-[ACP] + H(+) = a 3-oxoacyl-[ACP] + holo-[ACP] + CO2</text>
        <dbReference type="Rhea" id="RHEA:22836"/>
        <dbReference type="Rhea" id="RHEA-COMP:9623"/>
        <dbReference type="Rhea" id="RHEA-COMP:9685"/>
        <dbReference type="Rhea" id="RHEA-COMP:9916"/>
        <dbReference type="Rhea" id="RHEA-COMP:14125"/>
        <dbReference type="ChEBI" id="CHEBI:15378"/>
        <dbReference type="ChEBI" id="CHEBI:16526"/>
        <dbReference type="ChEBI" id="CHEBI:64479"/>
        <dbReference type="ChEBI" id="CHEBI:78449"/>
        <dbReference type="ChEBI" id="CHEBI:78776"/>
        <dbReference type="ChEBI" id="CHEBI:138651"/>
    </reaction>
</comment>
<protein>
    <recommendedName>
        <fullName evidence="4 14">3-oxoacyl-[acyl-carrier-protein] synthase 2</fullName>
        <ecNumber evidence="3 14">2.3.1.179</ecNumber>
    </recommendedName>
</protein>
<evidence type="ECO:0000256" key="10">
    <source>
        <dbReference type="ARBA" id="ARBA00023315"/>
    </source>
</evidence>
<comment type="function">
    <text evidence="11 14">Involved in the type II fatty acid elongation cycle. Catalyzes the elongation of a wide range of acyl-ACP by the addition of two carbons from malonyl-ACP to an acyl acceptor. Can efficiently catalyze the conversion of palmitoleoyl-ACP (cis-hexadec-9-enoyl-ACP) to cis-vaccenoyl-ACP (cis-octadec-11-enoyl-ACP), an essential step in the thermal regulation of fatty acid composition.</text>
</comment>
<dbReference type="InterPro" id="IPR018201">
    <property type="entry name" value="Ketoacyl_synth_AS"/>
</dbReference>
<dbReference type="SMART" id="SM00825">
    <property type="entry name" value="PKS_KS"/>
    <property type="match status" value="1"/>
</dbReference>
<dbReference type="EMBL" id="CP163432">
    <property type="protein sequence ID" value="XDQ15936.1"/>
    <property type="molecule type" value="Genomic_DNA"/>
</dbReference>
<feature type="active site" description="For beta-ketoacyl synthase activity" evidence="15">
    <location>
        <position position="165"/>
    </location>
</feature>
<evidence type="ECO:0000256" key="7">
    <source>
        <dbReference type="ARBA" id="ARBA00022832"/>
    </source>
</evidence>
<evidence type="ECO:0000256" key="15">
    <source>
        <dbReference type="PIRSR" id="PIRSR000447-1"/>
    </source>
</evidence>
<comment type="similarity">
    <text evidence="2 14 16">Belongs to the thiolase-like superfamily. Beta-ketoacyl-ACP synthases family.</text>
</comment>
<dbReference type="Gene3D" id="3.40.47.10">
    <property type="match status" value="1"/>
</dbReference>
<evidence type="ECO:0000256" key="16">
    <source>
        <dbReference type="RuleBase" id="RU003694"/>
    </source>
</evidence>
<evidence type="ECO:0000256" key="17">
    <source>
        <dbReference type="SAM" id="MobiDB-lite"/>
    </source>
</evidence>
<evidence type="ECO:0000256" key="3">
    <source>
        <dbReference type="ARBA" id="ARBA00012356"/>
    </source>
</evidence>
<dbReference type="EC" id="2.3.1.179" evidence="3 14"/>
<reference evidence="19" key="1">
    <citation type="submission" date="2024-07" db="EMBL/GenBank/DDBJ databases">
        <authorList>
            <person name="Yu S.T."/>
        </authorList>
    </citation>
    <scope>NUCLEOTIDE SEQUENCE</scope>
    <source>
        <strain evidence="19">R11</strain>
    </source>
</reference>
<organism evidence="19">
    <name type="scientific">Streptomyces sp. R11</name>
    <dbReference type="NCBI Taxonomy" id="3238625"/>
    <lineage>
        <taxon>Bacteria</taxon>
        <taxon>Bacillati</taxon>
        <taxon>Actinomycetota</taxon>
        <taxon>Actinomycetes</taxon>
        <taxon>Kitasatosporales</taxon>
        <taxon>Streptomycetaceae</taxon>
        <taxon>Streptomyces</taxon>
    </lineage>
</organism>
<dbReference type="Pfam" id="PF02801">
    <property type="entry name" value="Ketoacyl-synt_C"/>
    <property type="match status" value="1"/>
</dbReference>
<keyword evidence="10 14" id="KW-0012">Acyltransferase</keyword>
<dbReference type="GO" id="GO:0030497">
    <property type="term" value="P:fatty acid elongation"/>
    <property type="evidence" value="ECO:0007669"/>
    <property type="project" value="UniProtKB-ARBA"/>
</dbReference>
<proteinExistence type="inferred from homology"/>
<evidence type="ECO:0000256" key="6">
    <source>
        <dbReference type="ARBA" id="ARBA00022679"/>
    </source>
</evidence>
<dbReference type="AlphaFoldDB" id="A0AB39NEN0"/>
<dbReference type="RefSeq" id="WP_369275860.1">
    <property type="nucleotide sequence ID" value="NZ_CP163432.1"/>
</dbReference>
<dbReference type="PROSITE" id="PS00606">
    <property type="entry name" value="KS3_1"/>
    <property type="match status" value="1"/>
</dbReference>
<dbReference type="InterPro" id="IPR014030">
    <property type="entry name" value="Ketoacyl_synth_N"/>
</dbReference>
<evidence type="ECO:0000256" key="5">
    <source>
        <dbReference type="ARBA" id="ARBA00022516"/>
    </source>
</evidence>
<evidence type="ECO:0000256" key="8">
    <source>
        <dbReference type="ARBA" id="ARBA00023098"/>
    </source>
</evidence>
<evidence type="ECO:0000256" key="2">
    <source>
        <dbReference type="ARBA" id="ARBA00008467"/>
    </source>
</evidence>
<sequence length="413" mass="42982">MDDDRRILVTGLGPVTPIGTGAQEFRKAQHDCARGVRTITQFDASTLESRIAGEIDLPADLTLPRRDTVSTDRCTQLLAAAARLAVLDAGLELAGEDPERVGIAVGTGLGGIRSWEEVITTAYCGRGPALISPRSIPKSMANHAAAWLSIHYGITGPATTAVTACASGSEALVTAYQMIASGEVDVVLAGGADAPVTPTSVGGFSRMRTLSQRNEDPPGASRPFSADRDGFVIAEGAGVLILETATHARARDARAYAQFAGYGRTSDAHHVTTPQGDGARRAMRTAMNHARLNPQDVDYINAHGTATRLNDAAEAAAIHAALGVDAKRIAVSSTKSLMGHSMGASGAIEAIASVQAIAEQTAPPTANLDAPDPSMNLDFLPWAAKEMKIRAALSNSFAFGGHNVVLAFTRPSL</sequence>
<dbReference type="GO" id="GO:0005829">
    <property type="term" value="C:cytosol"/>
    <property type="evidence" value="ECO:0007669"/>
    <property type="project" value="TreeGrafter"/>
</dbReference>
<comment type="pathway">
    <text evidence="1 14">Lipid metabolism; fatty acid biosynthesis.</text>
</comment>
<accession>A0AB39NEN0</accession>
<keyword evidence="5 14" id="KW-0444">Lipid biosynthesis</keyword>
<dbReference type="PIRSF" id="PIRSF000447">
    <property type="entry name" value="KAS_II"/>
    <property type="match status" value="1"/>
</dbReference>
<gene>
    <name evidence="19" type="ORF">AB5J55_43350</name>
</gene>
<dbReference type="CDD" id="cd00834">
    <property type="entry name" value="KAS_I_II"/>
    <property type="match status" value="1"/>
</dbReference>
<evidence type="ECO:0000256" key="4">
    <source>
        <dbReference type="ARBA" id="ARBA00014657"/>
    </source>
</evidence>
<feature type="region of interest" description="Disordered" evidence="17">
    <location>
        <begin position="203"/>
        <end position="226"/>
    </location>
</feature>
<keyword evidence="6 14" id="KW-0808">Transferase</keyword>
<evidence type="ECO:0000256" key="13">
    <source>
        <dbReference type="ARBA" id="ARBA00047659"/>
    </source>
</evidence>
<dbReference type="NCBIfam" id="NF005589">
    <property type="entry name" value="PRK07314.1"/>
    <property type="match status" value="1"/>
</dbReference>
<keyword evidence="9 14" id="KW-0275">Fatty acid biosynthesis</keyword>
<dbReference type="Pfam" id="PF00109">
    <property type="entry name" value="ketoacyl-synt"/>
    <property type="match status" value="1"/>
</dbReference>
<name>A0AB39NEN0_9ACTN</name>
<dbReference type="InterPro" id="IPR016039">
    <property type="entry name" value="Thiolase-like"/>
</dbReference>
<dbReference type="PANTHER" id="PTHR11712:SF336">
    <property type="entry name" value="3-OXOACYL-[ACYL-CARRIER-PROTEIN] SYNTHASE, MITOCHONDRIAL"/>
    <property type="match status" value="1"/>
</dbReference>
<dbReference type="InterPro" id="IPR017568">
    <property type="entry name" value="3-oxoacyl-ACP_synth-2"/>
</dbReference>
<evidence type="ECO:0000259" key="18">
    <source>
        <dbReference type="PROSITE" id="PS52004"/>
    </source>
</evidence>
<keyword evidence="8" id="KW-0443">Lipid metabolism</keyword>
<feature type="domain" description="Ketosynthase family 3 (KS3)" evidence="18">
    <location>
        <begin position="4"/>
        <end position="410"/>
    </location>
</feature>
<dbReference type="GO" id="GO:0004315">
    <property type="term" value="F:3-oxoacyl-[acyl-carrier-protein] synthase activity"/>
    <property type="evidence" value="ECO:0007669"/>
    <property type="project" value="UniProtKB-EC"/>
</dbReference>
<dbReference type="FunFam" id="3.40.47.10:FF:000018">
    <property type="entry name" value="3-oxoacyl-[acyl-carrier-protein] synthase 2"/>
    <property type="match status" value="1"/>
</dbReference>
<dbReference type="PANTHER" id="PTHR11712">
    <property type="entry name" value="POLYKETIDE SYNTHASE-RELATED"/>
    <property type="match status" value="1"/>
</dbReference>
<evidence type="ECO:0000256" key="9">
    <source>
        <dbReference type="ARBA" id="ARBA00023160"/>
    </source>
</evidence>
<evidence type="ECO:0000313" key="19">
    <source>
        <dbReference type="EMBL" id="XDQ15936.1"/>
    </source>
</evidence>
<feature type="compositionally biased region" description="Polar residues" evidence="17">
    <location>
        <begin position="203"/>
        <end position="212"/>
    </location>
</feature>
<evidence type="ECO:0000256" key="14">
    <source>
        <dbReference type="PIRNR" id="PIRNR000447"/>
    </source>
</evidence>
<dbReference type="InterPro" id="IPR000794">
    <property type="entry name" value="Beta-ketoacyl_synthase"/>
</dbReference>
<dbReference type="InterPro" id="IPR014031">
    <property type="entry name" value="Ketoacyl_synth_C"/>
</dbReference>
<comment type="catalytic activity">
    <reaction evidence="12 14">
        <text>(9Z)-hexadecenoyl-[ACP] + malonyl-[ACP] + H(+) = 3-oxo-(11Z)-octadecenoyl-[ACP] + holo-[ACP] + CO2</text>
        <dbReference type="Rhea" id="RHEA:55040"/>
        <dbReference type="Rhea" id="RHEA-COMP:9623"/>
        <dbReference type="Rhea" id="RHEA-COMP:9685"/>
        <dbReference type="Rhea" id="RHEA-COMP:10800"/>
        <dbReference type="Rhea" id="RHEA-COMP:14074"/>
        <dbReference type="ChEBI" id="CHEBI:15378"/>
        <dbReference type="ChEBI" id="CHEBI:16526"/>
        <dbReference type="ChEBI" id="CHEBI:64479"/>
        <dbReference type="ChEBI" id="CHEBI:78449"/>
        <dbReference type="ChEBI" id="CHEBI:83989"/>
        <dbReference type="ChEBI" id="CHEBI:138538"/>
        <dbReference type="EC" id="2.3.1.179"/>
    </reaction>
</comment>